<dbReference type="SUPFAM" id="SSF51011">
    <property type="entry name" value="Glycosyl hydrolase domain"/>
    <property type="match status" value="1"/>
</dbReference>
<evidence type="ECO:0000313" key="10">
    <source>
        <dbReference type="EMBL" id="AEJ60650.1"/>
    </source>
</evidence>
<dbReference type="InterPro" id="IPR013780">
    <property type="entry name" value="Glyco_hydro_b"/>
</dbReference>
<evidence type="ECO:0000256" key="2">
    <source>
        <dbReference type="ARBA" id="ARBA00022801"/>
    </source>
</evidence>
<dbReference type="Pfam" id="PF01055">
    <property type="entry name" value="Glyco_hydro_31_2nd"/>
    <property type="match status" value="1"/>
</dbReference>
<comment type="catalytic activity">
    <reaction evidence="4">
        <text>Hydrolysis of terminal, non-reducing alpha-D-xylose residues with release of alpha-D-xylose.</text>
        <dbReference type="EC" id="3.2.1.177"/>
    </reaction>
</comment>
<keyword evidence="11" id="KW-1185">Reference proteome</keyword>
<dbReference type="InterPro" id="IPR048395">
    <property type="entry name" value="Glyco_hydro_31_C"/>
</dbReference>
<dbReference type="InterPro" id="IPR000322">
    <property type="entry name" value="Glyco_hydro_31_TIM"/>
</dbReference>
<dbReference type="AlphaFoldDB" id="G0GE18"/>
<reference evidence="10 11" key="1">
    <citation type="submission" date="2011-06" db="EMBL/GenBank/DDBJ databases">
        <title>The complete genome of Spirochaeta thermophila DSM 6578.</title>
        <authorList>
            <consortium name="US DOE Joint Genome Institute (JGI-PGF)"/>
            <person name="Lucas S."/>
            <person name="Lapidus A."/>
            <person name="Bruce D."/>
            <person name="Goodwin L."/>
            <person name="Pitluck S."/>
            <person name="Peters L."/>
            <person name="Kyrpides N."/>
            <person name="Mavromatis K."/>
            <person name="Ivanova N."/>
            <person name="Mikailova N."/>
            <person name="Pagani I."/>
            <person name="Chertkov O."/>
            <person name="Detter J.C."/>
            <person name="Tapia R."/>
            <person name="Han C."/>
            <person name="Land M."/>
            <person name="Hauser L."/>
            <person name="Markowitz V."/>
            <person name="Cheng J.-F."/>
            <person name="Hugenholtz P."/>
            <person name="Woyke T."/>
            <person name="Wu D."/>
            <person name="Spring S."/>
            <person name="Merkhoffer B."/>
            <person name="Schneider S."/>
            <person name="Klenk H.-P."/>
            <person name="Eisen J.A."/>
        </authorList>
    </citation>
    <scope>NUCLEOTIDE SEQUENCE [LARGE SCALE GENOMIC DNA]</scope>
    <source>
        <strain evidence="11">ATCC 700085 / DSM 6578 / Z-1203</strain>
    </source>
</reference>
<keyword evidence="2 6" id="KW-0378">Hydrolase</keyword>
<evidence type="ECO:0000259" key="8">
    <source>
        <dbReference type="Pfam" id="PF13802"/>
    </source>
</evidence>
<organism evidence="10 11">
    <name type="scientific">Winmispira thermophila (strain ATCC 700085 / DSM 6578 / Z-1203)</name>
    <name type="common">Spirochaeta thermophila</name>
    <dbReference type="NCBI Taxonomy" id="869211"/>
    <lineage>
        <taxon>Bacteria</taxon>
        <taxon>Pseudomonadati</taxon>
        <taxon>Spirochaetota</taxon>
        <taxon>Spirochaetia</taxon>
        <taxon>Winmispirales</taxon>
        <taxon>Winmispiraceae</taxon>
        <taxon>Winmispira</taxon>
    </lineage>
</organism>
<evidence type="ECO:0000256" key="4">
    <source>
        <dbReference type="ARBA" id="ARBA00052064"/>
    </source>
</evidence>
<dbReference type="InterPro" id="IPR017853">
    <property type="entry name" value="GH"/>
</dbReference>
<dbReference type="RefSeq" id="WP_014624048.1">
    <property type="nucleotide sequence ID" value="NC_017583.1"/>
</dbReference>
<evidence type="ECO:0000313" key="11">
    <source>
        <dbReference type="Proteomes" id="UP000007254"/>
    </source>
</evidence>
<dbReference type="InterPro" id="IPR011013">
    <property type="entry name" value="Gal_mutarotase_sf_dom"/>
</dbReference>
<gene>
    <name evidence="10" type="ordered locus">Spith_0365</name>
</gene>
<dbReference type="GO" id="GO:0061634">
    <property type="term" value="F:alpha-D-xyloside xylohydrolase"/>
    <property type="evidence" value="ECO:0007669"/>
    <property type="project" value="UniProtKB-EC"/>
</dbReference>
<evidence type="ECO:0000256" key="6">
    <source>
        <dbReference type="RuleBase" id="RU361185"/>
    </source>
</evidence>
<dbReference type="Gene3D" id="2.60.40.1180">
    <property type="entry name" value="Golgi alpha-mannosidase II"/>
    <property type="match status" value="1"/>
</dbReference>
<dbReference type="STRING" id="869211.Spith_0365"/>
<dbReference type="InterPro" id="IPR025887">
    <property type="entry name" value="Glyco_hydro_31_N_dom"/>
</dbReference>
<evidence type="ECO:0000256" key="3">
    <source>
        <dbReference type="ARBA" id="ARBA00023295"/>
    </source>
</evidence>
<dbReference type="CDD" id="cd06593">
    <property type="entry name" value="GH31_xylosidase_YicI"/>
    <property type="match status" value="1"/>
</dbReference>
<dbReference type="OrthoDB" id="176168at2"/>
<dbReference type="FunFam" id="3.20.20.80:FF:000053">
    <property type="entry name" value="Alpha-xylosidase YicI"/>
    <property type="match status" value="1"/>
</dbReference>
<dbReference type="PANTHER" id="PTHR43053:SF4">
    <property type="entry name" value="MYOGENESIS-REGULATING GLYCOSIDASE"/>
    <property type="match status" value="1"/>
</dbReference>
<dbReference type="HOGENOM" id="CLU_000631_10_0_12"/>
<dbReference type="Gene3D" id="2.60.40.1760">
    <property type="entry name" value="glycosyl hydrolase (family 31)"/>
    <property type="match status" value="1"/>
</dbReference>
<keyword evidence="3 6" id="KW-0326">Glycosidase</keyword>
<feature type="domain" description="Glycosyl hydrolase family 31 C-terminal" evidence="9">
    <location>
        <begin position="583"/>
        <end position="667"/>
    </location>
</feature>
<dbReference type="Pfam" id="PF21365">
    <property type="entry name" value="Glyco_hydro_31_3rd"/>
    <property type="match status" value="1"/>
</dbReference>
<dbReference type="CDD" id="cd14752">
    <property type="entry name" value="GH31_N"/>
    <property type="match status" value="1"/>
</dbReference>
<name>G0GE18_WINT7</name>
<proteinExistence type="inferred from homology"/>
<protein>
    <recommendedName>
        <fullName evidence="5">alpha-D-xyloside xylohydrolase</fullName>
        <ecNumber evidence="5">3.2.1.177</ecNumber>
    </recommendedName>
</protein>
<dbReference type="SUPFAM" id="SSF74650">
    <property type="entry name" value="Galactose mutarotase-like"/>
    <property type="match status" value="1"/>
</dbReference>
<dbReference type="GO" id="GO:0030246">
    <property type="term" value="F:carbohydrate binding"/>
    <property type="evidence" value="ECO:0007669"/>
    <property type="project" value="InterPro"/>
</dbReference>
<dbReference type="Gene3D" id="3.20.20.80">
    <property type="entry name" value="Glycosidases"/>
    <property type="match status" value="1"/>
</dbReference>
<feature type="domain" description="Glycoside hydrolase family 31 TIM barrel" evidence="7">
    <location>
        <begin position="260"/>
        <end position="574"/>
    </location>
</feature>
<dbReference type="SUPFAM" id="SSF51445">
    <property type="entry name" value="(Trans)glycosidases"/>
    <property type="match status" value="1"/>
</dbReference>
<dbReference type="Pfam" id="PF13802">
    <property type="entry name" value="Gal_mutarotas_2"/>
    <property type="match status" value="1"/>
</dbReference>
<dbReference type="EMBL" id="CP002903">
    <property type="protein sequence ID" value="AEJ60650.1"/>
    <property type="molecule type" value="Genomic_DNA"/>
</dbReference>
<evidence type="ECO:0000256" key="1">
    <source>
        <dbReference type="ARBA" id="ARBA00007806"/>
    </source>
</evidence>
<evidence type="ECO:0000259" key="7">
    <source>
        <dbReference type="Pfam" id="PF01055"/>
    </source>
</evidence>
<comment type="similarity">
    <text evidence="1 6">Belongs to the glycosyl hydrolase 31 family.</text>
</comment>
<sequence>MKFTDGYWRMRKGVTPFFPRTVWEVIREETEVKAYVLCTEVRHRGDTLNVPLLTVRIWSPREDVLGVEVVHHLGGVPKAPDLLLPERRSPLPLRVEEAEEALMVSSGRLSARLSTTRWGLEFLGEGRFLTDSKEKNLGYVVTSEGEAFLHEQLRLSVDELIYGLGERFTPFVKNGQVVEIWNGDGGTSSELAYKNVPFYLSSRGYGVFVNDAGPVSFEVGSEKVSRVQFSVPGERLEYFIIYGPDPMEVLEKYTDLTGKPALPPAWSFGLWLTTSFITDYDDATVRSFVTEMKDRGIPLSVFHFDCFWMKGLHWTSFLWDRERFPDPEGLLAWLKEQGVRSCVWINPYIAQQSEVFMEGLEGGFFLKRPDGTVWQTDDWQAGMAIVDFTNPRAREWFASKLEDLLEMGVDSFKTDFGERIPVDVVYYDGSDPIRMHNYYSFLYNRTVFEVLERKRGRGEAVCFARATTAGGQQFPVHWGGDCVSTYESMAESLRGGLSLMFSGFAFWSHDIGGFEKTATPDLYKRWVAFGLLSSHSRLHGNESYRVPWLFDEEAVEVVRFFTSLKHRLMPYLYTVAVEAHRRGVPVMRPLLLEFPADPGCRYVDREYLLGPALLVAPVFSESGEVEFYLPPGLWRHLLDGEVLRGPGWFRRTYDYFSLPLFQREGSLVILGREEGAVYDYTRGIVCEAFLPSPGVVSWEQVDARGRGVASLRLERMGERVRFESNGFSEARLVVHGDAGEGSVECSLSREGEVRLLSEEGR</sequence>
<feature type="domain" description="Glycoside hydrolase family 31 N-terminal" evidence="8">
    <location>
        <begin position="55"/>
        <end position="218"/>
    </location>
</feature>
<dbReference type="KEGG" id="stq:Spith_0365"/>
<dbReference type="PANTHER" id="PTHR43053">
    <property type="entry name" value="GLYCOSIDASE FAMILY 31"/>
    <property type="match status" value="1"/>
</dbReference>
<evidence type="ECO:0000259" key="9">
    <source>
        <dbReference type="Pfam" id="PF21365"/>
    </source>
</evidence>
<dbReference type="Proteomes" id="UP000007254">
    <property type="component" value="Chromosome"/>
</dbReference>
<dbReference type="EC" id="3.2.1.177" evidence="5"/>
<dbReference type="NCBIfam" id="NF007940">
    <property type="entry name" value="PRK10658.1"/>
    <property type="match status" value="1"/>
</dbReference>
<dbReference type="InterPro" id="IPR050985">
    <property type="entry name" value="Alpha-glycosidase_related"/>
</dbReference>
<evidence type="ECO:0000256" key="5">
    <source>
        <dbReference type="ARBA" id="ARBA00066962"/>
    </source>
</evidence>
<accession>G0GE18</accession>
<dbReference type="GO" id="GO:0005975">
    <property type="term" value="P:carbohydrate metabolic process"/>
    <property type="evidence" value="ECO:0007669"/>
    <property type="project" value="InterPro"/>
</dbReference>